<proteinExistence type="predicted"/>
<keyword evidence="1" id="KW-1133">Transmembrane helix</keyword>
<dbReference type="InterPro" id="IPR043130">
    <property type="entry name" value="CDP-OH_PTrfase_TM_dom"/>
</dbReference>
<protein>
    <submittedName>
        <fullName evidence="2">CDP-alcohol phosphatidyltransferase family protein</fullName>
    </submittedName>
</protein>
<reference evidence="2 3" key="1">
    <citation type="submission" date="2024-04" db="EMBL/GenBank/DDBJ databases">
        <title>WGS of bacteria from Torrens River.</title>
        <authorList>
            <person name="Wyrsch E.R."/>
            <person name="Drigo B."/>
        </authorList>
    </citation>
    <scope>NUCLEOTIDE SEQUENCE [LARGE SCALE GENOMIC DNA]</scope>
    <source>
        <strain evidence="2 3">TWI391</strain>
    </source>
</reference>
<keyword evidence="3" id="KW-1185">Reference proteome</keyword>
<dbReference type="InterPro" id="IPR000462">
    <property type="entry name" value="CDP-OH_P_trans"/>
</dbReference>
<accession>A0ABV0BX82</accession>
<evidence type="ECO:0000313" key="2">
    <source>
        <dbReference type="EMBL" id="MEN5379301.1"/>
    </source>
</evidence>
<organism evidence="2 3">
    <name type="scientific">Sphingobacterium kitahiroshimense</name>
    <dbReference type="NCBI Taxonomy" id="470446"/>
    <lineage>
        <taxon>Bacteria</taxon>
        <taxon>Pseudomonadati</taxon>
        <taxon>Bacteroidota</taxon>
        <taxon>Sphingobacteriia</taxon>
        <taxon>Sphingobacteriales</taxon>
        <taxon>Sphingobacteriaceae</taxon>
        <taxon>Sphingobacterium</taxon>
    </lineage>
</organism>
<dbReference type="Pfam" id="PF01066">
    <property type="entry name" value="CDP-OH_P_transf"/>
    <property type="match status" value="1"/>
</dbReference>
<feature type="transmembrane region" description="Helical" evidence="1">
    <location>
        <begin position="113"/>
        <end position="135"/>
    </location>
</feature>
<keyword evidence="1" id="KW-0472">Membrane</keyword>
<feature type="transmembrane region" description="Helical" evidence="1">
    <location>
        <begin position="141"/>
        <end position="164"/>
    </location>
</feature>
<comment type="caution">
    <text evidence="2">The sequence shown here is derived from an EMBL/GenBank/DDBJ whole genome shotgun (WGS) entry which is preliminary data.</text>
</comment>
<evidence type="ECO:0000313" key="3">
    <source>
        <dbReference type="Proteomes" id="UP001409291"/>
    </source>
</evidence>
<dbReference type="RefSeq" id="WP_207902333.1">
    <property type="nucleotide sequence ID" value="NZ_JBDJLH010000007.1"/>
</dbReference>
<keyword evidence="1" id="KW-0812">Transmembrane</keyword>
<feature type="transmembrane region" description="Helical" evidence="1">
    <location>
        <begin position="46"/>
        <end position="71"/>
    </location>
</feature>
<evidence type="ECO:0000256" key="1">
    <source>
        <dbReference type="SAM" id="Phobius"/>
    </source>
</evidence>
<dbReference type="Proteomes" id="UP001409291">
    <property type="component" value="Unassembled WGS sequence"/>
</dbReference>
<name>A0ABV0BX82_9SPHI</name>
<gene>
    <name evidence="2" type="ORF">ABE541_18695</name>
</gene>
<sequence>MKKIKMIGIMSKSEHTLFEQSLKSNDTEERIDIWFYRPIGYRIAKFCARIGVTPNAVTITSIFFGVGAGILFYYGDLWINIIGMLLLVFANSLDSADGQLARMTDNKSRFGRILDGFAGDFWFAAIHIALCLRCMNEGWSAWIWVPGVLAGVSHVFQSAMADYYRNVHLYFIKGKAGSELDNSKELQAELDKMSWKKDFFQKFVLNGYKNYTTMQENFSPKLQQLLQMVKRKYADQMPASFVNAFRIRNRPLMKYTNIVQFNTRVLFLFLWIFIDQVWLYFFFDMFILNPILIYMCKRQEQVSAHFIDQLATNQYDEKHI</sequence>
<feature type="transmembrane region" description="Helical" evidence="1">
    <location>
        <begin position="77"/>
        <end position="93"/>
    </location>
</feature>
<dbReference type="Gene3D" id="1.20.120.1760">
    <property type="match status" value="1"/>
</dbReference>
<dbReference type="EMBL" id="JBDJNQ010000009">
    <property type="protein sequence ID" value="MEN5379301.1"/>
    <property type="molecule type" value="Genomic_DNA"/>
</dbReference>